<reference evidence="3 4" key="1">
    <citation type="journal article" date="2011" name="Int. J. Syst. Evol. Microbiol.">
        <title>Zhongshania antarctica gen. nov., sp. nov. and Zhongshania guokunii sp. nov., gammaproteobacteria respectively isolated from coastal attached (fast) ice and surface seawater of the Antarctic.</title>
        <authorList>
            <person name="Li H.J."/>
            <person name="Zhang X.Y."/>
            <person name="Chen C.X."/>
            <person name="Zhang Y.J."/>
            <person name="Gao Z.M."/>
            <person name="Yu Y."/>
            <person name="Chen X.L."/>
            <person name="Chen B."/>
            <person name="Zhang Y.Z."/>
        </authorList>
    </citation>
    <scope>NUCLEOTIDE SEQUENCE [LARGE SCALE GENOMIC DNA]</scope>
    <source>
        <strain evidence="3 4">15-R06ZXC-3</strain>
    </source>
</reference>
<feature type="domain" description="XdhC Rossmann" evidence="2">
    <location>
        <begin position="95"/>
        <end position="234"/>
    </location>
</feature>
<dbReference type="InterPro" id="IPR036291">
    <property type="entry name" value="NAD(P)-bd_dom_sf"/>
</dbReference>
<dbReference type="InterPro" id="IPR052698">
    <property type="entry name" value="MoCofactor_Util/Proc"/>
</dbReference>
<dbReference type="NCBIfam" id="TIGR02964">
    <property type="entry name" value="xanthine_xdhC"/>
    <property type="match status" value="1"/>
</dbReference>
<keyword evidence="4" id="KW-1185">Reference proteome</keyword>
<organism evidence="3 4">
    <name type="scientific">Thioclava arctica</name>
    <dbReference type="NCBI Taxonomy" id="3238301"/>
    <lineage>
        <taxon>Bacteria</taxon>
        <taxon>Pseudomonadati</taxon>
        <taxon>Pseudomonadota</taxon>
        <taxon>Alphaproteobacteria</taxon>
        <taxon>Rhodobacterales</taxon>
        <taxon>Paracoccaceae</taxon>
        <taxon>Thioclava</taxon>
    </lineage>
</organism>
<accession>A0ABV3THL1</accession>
<dbReference type="InterPro" id="IPR003777">
    <property type="entry name" value="XdhC_CoxI"/>
</dbReference>
<protein>
    <submittedName>
        <fullName evidence="3">Xanthine dehydrogenase accessory protein XdhC</fullName>
    </submittedName>
</protein>
<dbReference type="SUPFAM" id="SSF51735">
    <property type="entry name" value="NAD(P)-binding Rossmann-fold domains"/>
    <property type="match status" value="1"/>
</dbReference>
<sequence>MSGWISVTICKTKGSTPREAGAHMRVWPDRIEGTIGGGALEWEAILHARQMLVTGHTQTRRSFALGPELGQCCGGAVSVDFIADAPVLAPNDGQLWIWGGGHVGRAIAAVMAPFEHRQITLIDISAEKLPDPMPARVSPLVAADPVRVVAHAPSDAEHIVATHSHDLDLRLCDALLHHGFRSLGLIGSATKAARFRSRLGALNHSNAQISRIACPIGDPSLGKHPQAIALGVASALVRDLSVEHAAPRERVRAG</sequence>
<dbReference type="PANTHER" id="PTHR30388:SF6">
    <property type="entry name" value="XANTHINE DEHYDROGENASE SUBUNIT A-RELATED"/>
    <property type="match status" value="1"/>
</dbReference>
<proteinExistence type="predicted"/>
<dbReference type="Pfam" id="PF02625">
    <property type="entry name" value="XdhC_CoxI"/>
    <property type="match status" value="1"/>
</dbReference>
<gene>
    <name evidence="3" type="primary">xdhC</name>
    <name evidence="3" type="ORF">AB4874_03955</name>
</gene>
<dbReference type="PANTHER" id="PTHR30388">
    <property type="entry name" value="ALDEHYDE OXIDOREDUCTASE MOLYBDENUM COFACTOR ASSEMBLY PROTEIN"/>
    <property type="match status" value="1"/>
</dbReference>
<dbReference type="Pfam" id="PF13478">
    <property type="entry name" value="XdhC_C"/>
    <property type="match status" value="1"/>
</dbReference>
<evidence type="ECO:0000313" key="4">
    <source>
        <dbReference type="Proteomes" id="UP001557465"/>
    </source>
</evidence>
<dbReference type="InterPro" id="IPR014308">
    <property type="entry name" value="Xanthine_DH_XdhC"/>
</dbReference>
<feature type="domain" description="XdhC- CoxI" evidence="1">
    <location>
        <begin position="7"/>
        <end position="61"/>
    </location>
</feature>
<dbReference type="InterPro" id="IPR027051">
    <property type="entry name" value="XdhC_Rossmann_dom"/>
</dbReference>
<name>A0ABV3THL1_9RHOB</name>
<evidence type="ECO:0000259" key="1">
    <source>
        <dbReference type="Pfam" id="PF02625"/>
    </source>
</evidence>
<dbReference type="EMBL" id="JBFRYC010000002">
    <property type="protein sequence ID" value="MEX1660805.1"/>
    <property type="molecule type" value="Genomic_DNA"/>
</dbReference>
<evidence type="ECO:0000313" key="3">
    <source>
        <dbReference type="EMBL" id="MEX1660805.1"/>
    </source>
</evidence>
<evidence type="ECO:0000259" key="2">
    <source>
        <dbReference type="Pfam" id="PF13478"/>
    </source>
</evidence>
<dbReference type="Proteomes" id="UP001557465">
    <property type="component" value="Unassembled WGS sequence"/>
</dbReference>
<dbReference type="RefSeq" id="WP_368391018.1">
    <property type="nucleotide sequence ID" value="NZ_JBFRYC010000002.1"/>
</dbReference>
<dbReference type="Gene3D" id="3.40.50.720">
    <property type="entry name" value="NAD(P)-binding Rossmann-like Domain"/>
    <property type="match status" value="1"/>
</dbReference>
<comment type="caution">
    <text evidence="3">The sequence shown here is derived from an EMBL/GenBank/DDBJ whole genome shotgun (WGS) entry which is preliminary data.</text>
</comment>